<sequence length="247" mass="26141">MTGDSVERIEEEVRGKVARSGPNAAASGTYDPCKYDELQGSSPRPLVHPQLDPPFDADLRSARALLPPFSASDLARLPLSLSLSPSSHSDSSLLPFPPSLESESLPPSSTSPRPSTPPAPPPRRRNSTVVKDLVDDALVRFRSRLTRSSSSSGSSCSASTGVEGRAVSTPAWSVERRSTAPNRSACLRFSKTEALASPKPQDPSSGSSPPCPRGLRAGGVRAPAKVFPPLRCVEGALLLLLRRAHSF</sequence>
<feature type="compositionally biased region" description="Low complexity" evidence="1">
    <location>
        <begin position="197"/>
        <end position="208"/>
    </location>
</feature>
<gene>
    <name evidence="2" type="ORF">RHTO0S_19e01684g</name>
</gene>
<feature type="compositionally biased region" description="Low complexity" evidence="1">
    <location>
        <begin position="81"/>
        <end position="113"/>
    </location>
</feature>
<evidence type="ECO:0000256" key="1">
    <source>
        <dbReference type="SAM" id="MobiDB-lite"/>
    </source>
</evidence>
<dbReference type="AlphaFoldDB" id="A0A061BF98"/>
<accession>A0A061BF98</accession>
<proteinExistence type="predicted"/>
<evidence type="ECO:0000313" key="2">
    <source>
        <dbReference type="EMBL" id="CDR48653.1"/>
    </source>
</evidence>
<dbReference type="EMBL" id="LK052954">
    <property type="protein sequence ID" value="CDR48653.1"/>
    <property type="molecule type" value="Genomic_DNA"/>
</dbReference>
<feature type="region of interest" description="Disordered" evidence="1">
    <location>
        <begin position="81"/>
        <end position="131"/>
    </location>
</feature>
<name>A0A061BF98_RHOTO</name>
<reference evidence="2" key="1">
    <citation type="journal article" date="2014" name="Genome Announc.">
        <title>Draft genome sequence of Rhodosporidium toruloides CECT1137, an oleaginous yeast of biotechnological interest.</title>
        <authorList>
            <person name="Morin N."/>
            <person name="Calcas X."/>
            <person name="Devillers H."/>
            <person name="Durrens P."/>
            <person name="Sherman D.J."/>
            <person name="Nicaud J.-M."/>
            <person name="Neuveglise C."/>
        </authorList>
    </citation>
    <scope>NUCLEOTIDE SEQUENCE</scope>
    <source>
        <strain evidence="2">CECT1137</strain>
    </source>
</reference>
<dbReference type="OrthoDB" id="10630254at2759"/>
<organism evidence="2">
    <name type="scientific">Rhodotorula toruloides</name>
    <name type="common">Yeast</name>
    <name type="synonym">Rhodosporidium toruloides</name>
    <dbReference type="NCBI Taxonomy" id="5286"/>
    <lineage>
        <taxon>Eukaryota</taxon>
        <taxon>Fungi</taxon>
        <taxon>Dikarya</taxon>
        <taxon>Basidiomycota</taxon>
        <taxon>Pucciniomycotina</taxon>
        <taxon>Microbotryomycetes</taxon>
        <taxon>Sporidiobolales</taxon>
        <taxon>Sporidiobolaceae</taxon>
        <taxon>Rhodotorula</taxon>
    </lineage>
</organism>
<feature type="region of interest" description="Disordered" evidence="1">
    <location>
        <begin position="144"/>
        <end position="219"/>
    </location>
</feature>
<feature type="compositionally biased region" description="Low complexity" evidence="1">
    <location>
        <begin position="146"/>
        <end position="159"/>
    </location>
</feature>
<protein>
    <submittedName>
        <fullName evidence="2">RHTO0S19e01684g1_1</fullName>
    </submittedName>
</protein>
<feature type="compositionally biased region" description="Basic and acidic residues" evidence="1">
    <location>
        <begin position="1"/>
        <end position="15"/>
    </location>
</feature>
<feature type="region of interest" description="Disordered" evidence="1">
    <location>
        <begin position="1"/>
        <end position="56"/>
    </location>
</feature>